<dbReference type="Pfam" id="PF09335">
    <property type="entry name" value="VTT_dom"/>
    <property type="match status" value="1"/>
</dbReference>
<protein>
    <submittedName>
        <fullName evidence="8">VTT domain-containing protein</fullName>
    </submittedName>
</protein>
<name>A0ABW1ZDJ1_9BACT</name>
<dbReference type="EMBL" id="JBHSWI010000001">
    <property type="protein sequence ID" value="MFC6647226.1"/>
    <property type="molecule type" value="Genomic_DNA"/>
</dbReference>
<sequence>MRLFLHHAYSVIFGWVLIEQAGVPIPSFPIMIAAGTMSAAHKLHVSYSILLILLACLVSDSLWYMLGKRFGTRFLQLLCKFSLEADNCVTNAQTRVTKRGPVVLLFSKWVPGLNTMAAPIAGQARIPYGEFLTYDLAGTLLWASAWLFAGRFIGDLVRRSHELLGMGVRHGAPIILLLVVAVFTYRFVRWRLFLNELRGLRLEPGQLMAMIGDADRIGKQRPFIVDLRHPIDVRDDPQTLPGALHIPPEELVKSRALIPQERDIVLFCTCPSEETSARIALQLRKLGVRKVRPLRGGLQGWRDAGFPVDAITRPAAPPATQIVALPITPANGN</sequence>
<accession>A0ABW1ZDJ1</accession>
<organism evidence="8 9">
    <name type="scientific">Granulicella cerasi</name>
    <dbReference type="NCBI Taxonomy" id="741063"/>
    <lineage>
        <taxon>Bacteria</taxon>
        <taxon>Pseudomonadati</taxon>
        <taxon>Acidobacteriota</taxon>
        <taxon>Terriglobia</taxon>
        <taxon>Terriglobales</taxon>
        <taxon>Acidobacteriaceae</taxon>
        <taxon>Granulicella</taxon>
    </lineage>
</organism>
<evidence type="ECO:0000256" key="6">
    <source>
        <dbReference type="SAM" id="Phobius"/>
    </source>
</evidence>
<dbReference type="Proteomes" id="UP001596391">
    <property type="component" value="Unassembled WGS sequence"/>
</dbReference>
<feature type="domain" description="Rhodanese" evidence="7">
    <location>
        <begin position="218"/>
        <end position="310"/>
    </location>
</feature>
<proteinExistence type="predicted"/>
<dbReference type="InterPro" id="IPR036873">
    <property type="entry name" value="Rhodanese-like_dom_sf"/>
</dbReference>
<comment type="caution">
    <text evidence="8">The sequence shown here is derived from an EMBL/GenBank/DDBJ whole genome shotgun (WGS) entry which is preliminary data.</text>
</comment>
<evidence type="ECO:0000256" key="1">
    <source>
        <dbReference type="ARBA" id="ARBA00004651"/>
    </source>
</evidence>
<evidence type="ECO:0000256" key="3">
    <source>
        <dbReference type="ARBA" id="ARBA00022692"/>
    </source>
</evidence>
<feature type="transmembrane region" description="Helical" evidence="6">
    <location>
        <begin position="170"/>
        <end position="188"/>
    </location>
</feature>
<dbReference type="RefSeq" id="WP_263370865.1">
    <property type="nucleotide sequence ID" value="NZ_JAGSYD010000002.1"/>
</dbReference>
<evidence type="ECO:0000256" key="5">
    <source>
        <dbReference type="ARBA" id="ARBA00023136"/>
    </source>
</evidence>
<evidence type="ECO:0000256" key="2">
    <source>
        <dbReference type="ARBA" id="ARBA00022475"/>
    </source>
</evidence>
<gene>
    <name evidence="8" type="ORF">ACFQBQ_16945</name>
</gene>
<evidence type="ECO:0000313" key="8">
    <source>
        <dbReference type="EMBL" id="MFC6647226.1"/>
    </source>
</evidence>
<keyword evidence="5 6" id="KW-0472">Membrane</keyword>
<dbReference type="Pfam" id="PF00581">
    <property type="entry name" value="Rhodanese"/>
    <property type="match status" value="1"/>
</dbReference>
<reference evidence="9" key="1">
    <citation type="journal article" date="2019" name="Int. J. Syst. Evol. Microbiol.">
        <title>The Global Catalogue of Microorganisms (GCM) 10K type strain sequencing project: providing services to taxonomists for standard genome sequencing and annotation.</title>
        <authorList>
            <consortium name="The Broad Institute Genomics Platform"/>
            <consortium name="The Broad Institute Genome Sequencing Center for Infectious Disease"/>
            <person name="Wu L."/>
            <person name="Ma J."/>
        </authorList>
    </citation>
    <scope>NUCLEOTIDE SEQUENCE [LARGE SCALE GENOMIC DNA]</scope>
    <source>
        <strain evidence="9">CGMCC 1.16026</strain>
    </source>
</reference>
<dbReference type="PANTHER" id="PTHR42709:SF6">
    <property type="entry name" value="UNDECAPRENYL PHOSPHATE TRANSPORTER A"/>
    <property type="match status" value="1"/>
</dbReference>
<dbReference type="InterPro" id="IPR001763">
    <property type="entry name" value="Rhodanese-like_dom"/>
</dbReference>
<comment type="subcellular location">
    <subcellularLocation>
        <location evidence="1">Cell membrane</location>
        <topology evidence="1">Multi-pass membrane protein</topology>
    </subcellularLocation>
</comment>
<dbReference type="PANTHER" id="PTHR42709">
    <property type="entry name" value="ALKALINE PHOSPHATASE LIKE PROTEIN"/>
    <property type="match status" value="1"/>
</dbReference>
<keyword evidence="4 6" id="KW-1133">Transmembrane helix</keyword>
<dbReference type="Gene3D" id="3.40.250.10">
    <property type="entry name" value="Rhodanese-like domain"/>
    <property type="match status" value="1"/>
</dbReference>
<dbReference type="SMART" id="SM00450">
    <property type="entry name" value="RHOD"/>
    <property type="match status" value="1"/>
</dbReference>
<keyword evidence="2" id="KW-1003">Cell membrane</keyword>
<evidence type="ECO:0000256" key="4">
    <source>
        <dbReference type="ARBA" id="ARBA00022989"/>
    </source>
</evidence>
<dbReference type="PROSITE" id="PS50206">
    <property type="entry name" value="RHODANESE_3"/>
    <property type="match status" value="1"/>
</dbReference>
<dbReference type="InterPro" id="IPR051311">
    <property type="entry name" value="DedA_domain"/>
</dbReference>
<evidence type="ECO:0000259" key="7">
    <source>
        <dbReference type="PROSITE" id="PS50206"/>
    </source>
</evidence>
<evidence type="ECO:0000313" key="9">
    <source>
        <dbReference type="Proteomes" id="UP001596391"/>
    </source>
</evidence>
<feature type="transmembrane region" description="Helical" evidence="6">
    <location>
        <begin position="131"/>
        <end position="150"/>
    </location>
</feature>
<feature type="transmembrane region" description="Helical" evidence="6">
    <location>
        <begin position="45"/>
        <end position="66"/>
    </location>
</feature>
<dbReference type="InterPro" id="IPR032816">
    <property type="entry name" value="VTT_dom"/>
</dbReference>
<dbReference type="SUPFAM" id="SSF52821">
    <property type="entry name" value="Rhodanese/Cell cycle control phosphatase"/>
    <property type="match status" value="1"/>
</dbReference>
<feature type="transmembrane region" description="Helical" evidence="6">
    <location>
        <begin position="12"/>
        <end position="33"/>
    </location>
</feature>
<keyword evidence="9" id="KW-1185">Reference proteome</keyword>
<keyword evidence="3 6" id="KW-0812">Transmembrane</keyword>